<proteinExistence type="predicted"/>
<dbReference type="RefSeq" id="XP_007394046.1">
    <property type="nucleotide sequence ID" value="XM_007393984.1"/>
</dbReference>
<dbReference type="GO" id="GO:0031966">
    <property type="term" value="C:mitochondrial membrane"/>
    <property type="evidence" value="ECO:0007669"/>
    <property type="project" value="UniProtKB-SubCell"/>
</dbReference>
<dbReference type="InParanoid" id="K5V1Z5"/>
<evidence type="ECO:0000313" key="4">
    <source>
        <dbReference type="EMBL" id="EKM56536.1"/>
    </source>
</evidence>
<dbReference type="PANTHER" id="PTHR28074:SF1">
    <property type="entry name" value="ATP SYNTHASE SUBUNIT K, MITOCHONDRIAL"/>
    <property type="match status" value="1"/>
</dbReference>
<dbReference type="Pfam" id="PF11022">
    <property type="entry name" value="ATP19"/>
    <property type="match status" value="1"/>
</dbReference>
<comment type="subcellular location">
    <subcellularLocation>
        <location evidence="1">Mitochondrion membrane</location>
    </subcellularLocation>
</comment>
<dbReference type="InterPro" id="IPR021278">
    <property type="entry name" value="ATP19"/>
</dbReference>
<dbReference type="Proteomes" id="UP000008370">
    <property type="component" value="Unassembled WGS sequence"/>
</dbReference>
<name>K5V1Z5_PHACS</name>
<sequence>MSYVIAGRAIKNEYLALGTLGLTGLIVSMAMGGSKKDKAVPASGKQTIEQVKNAVKIDASSRCVAVRVSPARFAHACFAFVSEEEQFIKNFIAEAEKESKH</sequence>
<evidence type="ECO:0000313" key="5">
    <source>
        <dbReference type="Proteomes" id="UP000008370"/>
    </source>
</evidence>
<keyword evidence="3" id="KW-0472">Membrane</keyword>
<reference evidence="4 5" key="1">
    <citation type="journal article" date="2012" name="BMC Genomics">
        <title>Comparative genomics of the white-rot fungi, Phanerochaete carnosa and P. chrysosporium, to elucidate the genetic basis of the distinct wood types they colonize.</title>
        <authorList>
            <person name="Suzuki H."/>
            <person name="MacDonald J."/>
            <person name="Syed K."/>
            <person name="Salamov A."/>
            <person name="Hori C."/>
            <person name="Aerts A."/>
            <person name="Henrissat B."/>
            <person name="Wiebenga A."/>
            <person name="vanKuyk P.A."/>
            <person name="Barry K."/>
            <person name="Lindquist E."/>
            <person name="LaButti K."/>
            <person name="Lapidus A."/>
            <person name="Lucas S."/>
            <person name="Coutinho P."/>
            <person name="Gong Y."/>
            <person name="Samejima M."/>
            <person name="Mahadevan R."/>
            <person name="Abou-Zaid M."/>
            <person name="de Vries R.P."/>
            <person name="Igarashi K."/>
            <person name="Yadav J.S."/>
            <person name="Grigoriev I.V."/>
            <person name="Master E.R."/>
        </authorList>
    </citation>
    <scope>NUCLEOTIDE SEQUENCE [LARGE SCALE GENOMIC DNA]</scope>
    <source>
        <strain evidence="4 5">HHB-10118-sp</strain>
    </source>
</reference>
<dbReference type="EMBL" id="JH930471">
    <property type="protein sequence ID" value="EKM56536.1"/>
    <property type="molecule type" value="Genomic_DNA"/>
</dbReference>
<dbReference type="HOGENOM" id="CLU_172736_0_1_1"/>
<keyword evidence="5" id="KW-1185">Reference proteome</keyword>
<dbReference type="STRING" id="650164.K5V1Z5"/>
<dbReference type="KEGG" id="pco:PHACADRAFT_27363"/>
<dbReference type="AlphaFoldDB" id="K5V1Z5"/>
<keyword evidence="2" id="KW-0496">Mitochondrion</keyword>
<dbReference type="OrthoDB" id="2094445at2759"/>
<evidence type="ECO:0000256" key="2">
    <source>
        <dbReference type="ARBA" id="ARBA00023128"/>
    </source>
</evidence>
<protein>
    <submittedName>
        <fullName evidence="4">Uncharacterized protein</fullName>
    </submittedName>
</protein>
<accession>K5V1Z5</accession>
<organism evidence="4 5">
    <name type="scientific">Phanerochaete carnosa (strain HHB-10118-sp)</name>
    <name type="common">White-rot fungus</name>
    <name type="synonym">Peniophora carnosa</name>
    <dbReference type="NCBI Taxonomy" id="650164"/>
    <lineage>
        <taxon>Eukaryota</taxon>
        <taxon>Fungi</taxon>
        <taxon>Dikarya</taxon>
        <taxon>Basidiomycota</taxon>
        <taxon>Agaricomycotina</taxon>
        <taxon>Agaricomycetes</taxon>
        <taxon>Polyporales</taxon>
        <taxon>Phanerochaetaceae</taxon>
        <taxon>Phanerochaete</taxon>
    </lineage>
</organism>
<evidence type="ECO:0000256" key="3">
    <source>
        <dbReference type="ARBA" id="ARBA00023136"/>
    </source>
</evidence>
<dbReference type="PANTHER" id="PTHR28074">
    <property type="entry name" value="ATP SYNTHASE SUBUNIT K, MITOCHONDRIAL"/>
    <property type="match status" value="1"/>
</dbReference>
<gene>
    <name evidence="4" type="ORF">PHACADRAFT_27363</name>
</gene>
<dbReference type="GeneID" id="18919499"/>
<evidence type="ECO:0000256" key="1">
    <source>
        <dbReference type="ARBA" id="ARBA00004325"/>
    </source>
</evidence>
<dbReference type="GO" id="GO:0015986">
    <property type="term" value="P:proton motive force-driven ATP synthesis"/>
    <property type="evidence" value="ECO:0007669"/>
    <property type="project" value="TreeGrafter"/>
</dbReference>